<dbReference type="VEuPathDB" id="VectorBase:LDEU006734"/>
<sequence>MSQEPVTHLNRFLDLILATETLEEVFSGFIIANKANEELKILRFEEEMKNLIKSLGSHENIEIAIREYVSRTASIASESKIMTLLSLLEFAVKNNLLPARLVCELILTSDKLQYENEAFWCCSFALINKIIGSADYKGVRDLVKIMLDKVNTIPANSNVSILSQLNAMYKVFQHVFDRNACLLPAYLVLDEIQKKMYPKGHWPHWKFAKLLSSFVDSFKPTAQMVSIAGRSKLLPIVNYSSTIGNAWKLDPLSAKFQTRCLLPYNKELMEPQTYLLRYVLEQPYSKDMVCTMLGLNNKQKQRCPILEEQLVELIFTAMERSENESEGGDVTEQVANQTLFFWQHLSSLLIYFVLFHHASFPHMVLDLHDKLATKSLRKGRDHLMWVLLQFISGAIQKNSLVDFLPIMKLHDLLYPEKEPLPVPDVNKPSCTHAMAISSIWIHLMKKAELEPVKLQRPLPVSLKLHVEFLQQNLLNTNNLQSTFSTDYRISLLCNACMYVKSIYYI</sequence>
<evidence type="ECO:0000256" key="1">
    <source>
        <dbReference type="ARBA" id="ARBA00004123"/>
    </source>
</evidence>
<keyword evidence="6" id="KW-0539">Nucleus</keyword>
<keyword evidence="9" id="KW-1185">Reference proteome</keyword>
<dbReference type="GO" id="GO:0005667">
    <property type="term" value="C:transcription regulator complex"/>
    <property type="evidence" value="ECO:0007669"/>
    <property type="project" value="TreeGrafter"/>
</dbReference>
<dbReference type="Proteomes" id="UP000288716">
    <property type="component" value="Unassembled WGS sequence"/>
</dbReference>
<dbReference type="OrthoDB" id="9982951at2759"/>
<evidence type="ECO:0000256" key="5">
    <source>
        <dbReference type="ARBA" id="ARBA00023163"/>
    </source>
</evidence>
<reference evidence="8 9" key="1">
    <citation type="journal article" date="2018" name="Gigascience">
        <title>Genomes of trombidid mites reveal novel predicted allergens and laterally-transferred genes associated with secondary metabolism.</title>
        <authorList>
            <person name="Dong X."/>
            <person name="Chaisiri K."/>
            <person name="Xia D."/>
            <person name="Armstrong S.D."/>
            <person name="Fang Y."/>
            <person name="Donnelly M.J."/>
            <person name="Kadowaki T."/>
            <person name="McGarry J.W."/>
            <person name="Darby A.C."/>
            <person name="Makepeace B.L."/>
        </authorList>
    </citation>
    <scope>NUCLEOTIDE SEQUENCE [LARGE SCALE GENOMIC DNA]</scope>
    <source>
        <strain evidence="8">UoL-UT</strain>
    </source>
</reference>
<keyword evidence="4" id="KW-0805">Transcription regulation</keyword>
<protein>
    <recommendedName>
        <fullName evidence="3">Mediator of RNA polymerase II transcription subunit 23</fullName>
    </recommendedName>
    <alternativeName>
        <fullName evidence="7">Mediator complex subunit 23</fullName>
    </alternativeName>
</protein>
<dbReference type="GO" id="GO:0010628">
    <property type="term" value="P:positive regulation of gene expression"/>
    <property type="evidence" value="ECO:0007669"/>
    <property type="project" value="TreeGrafter"/>
</dbReference>
<comment type="caution">
    <text evidence="8">The sequence shown here is derived from an EMBL/GenBank/DDBJ whole genome shotgun (WGS) entry which is preliminary data.</text>
</comment>
<dbReference type="PANTHER" id="PTHR12691">
    <property type="entry name" value="MEDIATOR OF RNA POLYMERASE II TRANSCRIPTION SUBUNIT 23"/>
    <property type="match status" value="1"/>
</dbReference>
<accession>A0A443SCN2</accession>
<evidence type="ECO:0000256" key="4">
    <source>
        <dbReference type="ARBA" id="ARBA00023015"/>
    </source>
</evidence>
<gene>
    <name evidence="8" type="ORF">B4U80_08839</name>
</gene>
<dbReference type="AlphaFoldDB" id="A0A443SCN2"/>
<evidence type="ECO:0000313" key="9">
    <source>
        <dbReference type="Proteomes" id="UP000288716"/>
    </source>
</evidence>
<evidence type="ECO:0000256" key="3">
    <source>
        <dbReference type="ARBA" id="ARBA00019696"/>
    </source>
</evidence>
<comment type="similarity">
    <text evidence="2">Belongs to the Mediator complex subunit 23 family.</text>
</comment>
<organism evidence="8 9">
    <name type="scientific">Leptotrombidium deliense</name>
    <dbReference type="NCBI Taxonomy" id="299467"/>
    <lineage>
        <taxon>Eukaryota</taxon>
        <taxon>Metazoa</taxon>
        <taxon>Ecdysozoa</taxon>
        <taxon>Arthropoda</taxon>
        <taxon>Chelicerata</taxon>
        <taxon>Arachnida</taxon>
        <taxon>Acari</taxon>
        <taxon>Acariformes</taxon>
        <taxon>Trombidiformes</taxon>
        <taxon>Prostigmata</taxon>
        <taxon>Anystina</taxon>
        <taxon>Parasitengona</taxon>
        <taxon>Trombiculoidea</taxon>
        <taxon>Trombiculidae</taxon>
        <taxon>Leptotrombidium</taxon>
    </lineage>
</organism>
<dbReference type="EMBL" id="NCKV01003854">
    <property type="protein sequence ID" value="RWS25306.1"/>
    <property type="molecule type" value="Genomic_DNA"/>
</dbReference>
<dbReference type="STRING" id="299467.A0A443SCN2"/>
<name>A0A443SCN2_9ACAR</name>
<keyword evidence="5" id="KW-0804">Transcription</keyword>
<dbReference type="GO" id="GO:0006357">
    <property type="term" value="P:regulation of transcription by RNA polymerase II"/>
    <property type="evidence" value="ECO:0007669"/>
    <property type="project" value="TreeGrafter"/>
</dbReference>
<evidence type="ECO:0000256" key="6">
    <source>
        <dbReference type="ARBA" id="ARBA00023242"/>
    </source>
</evidence>
<dbReference type="GO" id="GO:0016592">
    <property type="term" value="C:mediator complex"/>
    <property type="evidence" value="ECO:0007669"/>
    <property type="project" value="TreeGrafter"/>
</dbReference>
<dbReference type="Pfam" id="PF11573">
    <property type="entry name" value="Med23"/>
    <property type="match status" value="1"/>
</dbReference>
<evidence type="ECO:0000256" key="7">
    <source>
        <dbReference type="ARBA" id="ARBA00031961"/>
    </source>
</evidence>
<evidence type="ECO:0000256" key="2">
    <source>
        <dbReference type="ARBA" id="ARBA00010222"/>
    </source>
</evidence>
<evidence type="ECO:0000313" key="8">
    <source>
        <dbReference type="EMBL" id="RWS25306.1"/>
    </source>
</evidence>
<proteinExistence type="inferred from homology"/>
<dbReference type="PANTHER" id="PTHR12691:SF10">
    <property type="entry name" value="MEDIATOR OF RNA POLYMERASE II TRANSCRIPTION SUBUNIT 23"/>
    <property type="match status" value="1"/>
</dbReference>
<dbReference type="InterPro" id="IPR021629">
    <property type="entry name" value="Mediator_Med23"/>
</dbReference>
<comment type="subcellular location">
    <subcellularLocation>
        <location evidence="1">Nucleus</location>
    </subcellularLocation>
</comment>